<organism evidence="3 4">
    <name type="scientific">Desulfosporosinus acididurans</name>
    <dbReference type="NCBI Taxonomy" id="476652"/>
    <lineage>
        <taxon>Bacteria</taxon>
        <taxon>Bacillati</taxon>
        <taxon>Bacillota</taxon>
        <taxon>Clostridia</taxon>
        <taxon>Eubacteriales</taxon>
        <taxon>Desulfitobacteriaceae</taxon>
        <taxon>Desulfosporosinus</taxon>
    </lineage>
</organism>
<proteinExistence type="predicted"/>
<name>A0A0J1FQL2_9FIRM</name>
<feature type="domain" description="Recombinase" evidence="2">
    <location>
        <begin position="191"/>
        <end position="315"/>
    </location>
</feature>
<dbReference type="Pfam" id="PF00239">
    <property type="entry name" value="Resolvase"/>
    <property type="match status" value="1"/>
</dbReference>
<dbReference type="InterPro" id="IPR006119">
    <property type="entry name" value="Resolv_N"/>
</dbReference>
<dbReference type="InterPro" id="IPR050639">
    <property type="entry name" value="SSR_resolvase"/>
</dbReference>
<dbReference type="CDD" id="cd00338">
    <property type="entry name" value="Ser_Recombinase"/>
    <property type="match status" value="1"/>
</dbReference>
<evidence type="ECO:0000313" key="3">
    <source>
        <dbReference type="EMBL" id="KLU65784.1"/>
    </source>
</evidence>
<dbReference type="Pfam" id="PF13408">
    <property type="entry name" value="Zn_ribbon_recom"/>
    <property type="match status" value="1"/>
</dbReference>
<sequence>MFPQALLMKEMSNIKKIRTIEKAPVFNEPFKKLRVCAYVRVSTNQAEQQESFFAQVQHYTSYINSNPEWTFSSIYSDHGISGKNAARRPEFMRMVQDAENKKFDLIITKSISRFARNTADCLETVRKLKLLGIAVQFEKEQINTLTTESELMLSILSSVAEEELASISQNMHWSNQRRFKKGKFSVNTKRFLGYDKDREGDLIINEDQAAIVRRIFKNYLSGLGASRIAKGLEADEINNISGRVKWAESSIRDILKNEKYAGDARLQKTITTALYNRKRNSGEAPMYYVKDSHPAIISREDFEKVQELMKARAKSKGNIEGNREKYTNRYALTGTIICSNCGNTFKRHIDNCGTVAESVCWICSTYIIGRKNSCGVGRIKEDTIKGLFVKIFNQLYNQRAKLLGDYKAKMEREKLTELDNERIAKLDEKIEKLIKQERALFLIEEKGYADHNLVKSEHEELVKTLTQLQTERSDWMAEINKRDNRVARTLELETILEVQGRNITEFSDDLYGKLVEKIVVKERTKLILQLKNGLAFEETYTLKRGHDIF</sequence>
<dbReference type="InterPro" id="IPR038109">
    <property type="entry name" value="DNA_bind_recomb_sf"/>
</dbReference>
<dbReference type="STRING" id="476652.DEAC_c24140"/>
<protein>
    <submittedName>
        <fullName evidence="3">Transposon gamma-delta resolvase</fullName>
    </submittedName>
</protein>
<dbReference type="Gene3D" id="3.90.1750.20">
    <property type="entry name" value="Putative Large Serine Recombinase, Chain B, Domain 2"/>
    <property type="match status" value="1"/>
</dbReference>
<dbReference type="InterPro" id="IPR036162">
    <property type="entry name" value="Resolvase-like_N_sf"/>
</dbReference>
<dbReference type="EMBL" id="LDZY01000007">
    <property type="protein sequence ID" value="KLU65784.1"/>
    <property type="molecule type" value="Genomic_DNA"/>
</dbReference>
<dbReference type="Proteomes" id="UP000036356">
    <property type="component" value="Unassembled WGS sequence"/>
</dbReference>
<dbReference type="PROSITE" id="PS51736">
    <property type="entry name" value="RECOMBINASES_3"/>
    <property type="match status" value="1"/>
</dbReference>
<dbReference type="SUPFAM" id="SSF53041">
    <property type="entry name" value="Resolvase-like"/>
    <property type="match status" value="1"/>
</dbReference>
<dbReference type="SMART" id="SM00857">
    <property type="entry name" value="Resolvase"/>
    <property type="match status" value="1"/>
</dbReference>
<gene>
    <name evidence="3" type="primary">tnpR_3</name>
    <name evidence="3" type="ORF">DEAC_c24140</name>
</gene>
<reference evidence="3 4" key="1">
    <citation type="submission" date="2015-06" db="EMBL/GenBank/DDBJ databases">
        <title>Draft genome of the moderately acidophilic sulfate reducer Candidatus Desulfosporosinus acididurans strain M1.</title>
        <authorList>
            <person name="Poehlein A."/>
            <person name="Petzsch P."/>
            <person name="Johnson B.D."/>
            <person name="Schloemann M."/>
            <person name="Daniel R."/>
            <person name="Muehling M."/>
        </authorList>
    </citation>
    <scope>NUCLEOTIDE SEQUENCE [LARGE SCALE GENOMIC DNA]</scope>
    <source>
        <strain evidence="3 4">M1</strain>
    </source>
</reference>
<dbReference type="AlphaFoldDB" id="A0A0J1FQL2"/>
<keyword evidence="4" id="KW-1185">Reference proteome</keyword>
<feature type="domain" description="Resolvase/invertase-type recombinase catalytic" evidence="1">
    <location>
        <begin position="34"/>
        <end position="182"/>
    </location>
</feature>
<dbReference type="InterPro" id="IPR025827">
    <property type="entry name" value="Zn_ribbon_recom_dom"/>
</dbReference>
<dbReference type="GO" id="GO:0000150">
    <property type="term" value="F:DNA strand exchange activity"/>
    <property type="evidence" value="ECO:0007669"/>
    <property type="project" value="InterPro"/>
</dbReference>
<dbReference type="InterPro" id="IPR011109">
    <property type="entry name" value="DNA_bind_recombinase_dom"/>
</dbReference>
<evidence type="ECO:0000259" key="2">
    <source>
        <dbReference type="PROSITE" id="PS51737"/>
    </source>
</evidence>
<comment type="caution">
    <text evidence="3">The sequence shown here is derived from an EMBL/GenBank/DDBJ whole genome shotgun (WGS) entry which is preliminary data.</text>
</comment>
<evidence type="ECO:0000259" key="1">
    <source>
        <dbReference type="PROSITE" id="PS51736"/>
    </source>
</evidence>
<dbReference type="PROSITE" id="PS51737">
    <property type="entry name" value="RECOMBINASE_DNA_BIND"/>
    <property type="match status" value="1"/>
</dbReference>
<dbReference type="GO" id="GO:0003677">
    <property type="term" value="F:DNA binding"/>
    <property type="evidence" value="ECO:0007669"/>
    <property type="project" value="InterPro"/>
</dbReference>
<evidence type="ECO:0000313" key="4">
    <source>
        <dbReference type="Proteomes" id="UP000036356"/>
    </source>
</evidence>
<dbReference type="Gene3D" id="3.40.50.1390">
    <property type="entry name" value="Resolvase, N-terminal catalytic domain"/>
    <property type="match status" value="1"/>
</dbReference>
<dbReference type="Pfam" id="PF07508">
    <property type="entry name" value="Recombinase"/>
    <property type="match status" value="1"/>
</dbReference>
<dbReference type="PANTHER" id="PTHR30461:SF23">
    <property type="entry name" value="DNA RECOMBINASE-RELATED"/>
    <property type="match status" value="1"/>
</dbReference>
<dbReference type="PATRIC" id="fig|476652.3.peg.2510"/>
<dbReference type="PANTHER" id="PTHR30461">
    <property type="entry name" value="DNA-INVERTASE FROM LAMBDOID PROPHAGE"/>
    <property type="match status" value="1"/>
</dbReference>
<accession>A0A0J1FQL2</accession>